<protein>
    <recommendedName>
        <fullName evidence="2 10">Telomeric repeat-binding factor 2-interacting protein 1</fullName>
        <shortName evidence="10">TERF2-interacting telomeric protein 1</shortName>
    </recommendedName>
    <alternativeName>
        <fullName evidence="9 10">Repressor/activator protein 1 homolog</fullName>
    </alternativeName>
</protein>
<evidence type="ECO:0000256" key="4">
    <source>
        <dbReference type="ARBA" id="ARBA00022895"/>
    </source>
</evidence>
<keyword evidence="6 10" id="KW-0010">Activator</keyword>
<comment type="subunit">
    <text evidence="10">Homodimer.</text>
</comment>
<feature type="compositionally biased region" description="Basic and acidic residues" evidence="11">
    <location>
        <begin position="176"/>
        <end position="188"/>
    </location>
</feature>
<keyword evidence="7 10" id="KW-0804">Transcription</keyword>
<dbReference type="CDD" id="cd11655">
    <property type="entry name" value="rap1_myb-like"/>
    <property type="match status" value="2"/>
</dbReference>
<evidence type="ECO:0000256" key="8">
    <source>
        <dbReference type="ARBA" id="ARBA00023242"/>
    </source>
</evidence>
<dbReference type="PANTHER" id="PTHR16466">
    <property type="entry name" value="TELOMERE REPEAT-BINDING FACTOR 2-INTERACTING PROTEIN 1"/>
    <property type="match status" value="1"/>
</dbReference>
<dbReference type="SUPFAM" id="SSF46689">
    <property type="entry name" value="Homeodomain-like"/>
    <property type="match status" value="2"/>
</dbReference>
<dbReference type="InterPro" id="IPR036420">
    <property type="entry name" value="BRCT_dom_sf"/>
</dbReference>
<dbReference type="PANTHER" id="PTHR16466:SF6">
    <property type="entry name" value="TELOMERIC REPEAT-BINDING FACTOR 2-INTERACTING PROTEIN 1"/>
    <property type="match status" value="1"/>
</dbReference>
<comment type="caution">
    <text evidence="13">The sequence shown here is derived from an EMBL/GenBank/DDBJ whole genome shotgun (WGS) entry which is preliminary data.</text>
</comment>
<dbReference type="InterPro" id="IPR015010">
    <property type="entry name" value="TERF2IP_Myb"/>
</dbReference>
<organism evidence="13 14">
    <name type="scientific">Aldrovandia affinis</name>
    <dbReference type="NCBI Taxonomy" id="143900"/>
    <lineage>
        <taxon>Eukaryota</taxon>
        <taxon>Metazoa</taxon>
        <taxon>Chordata</taxon>
        <taxon>Craniata</taxon>
        <taxon>Vertebrata</taxon>
        <taxon>Euteleostomi</taxon>
        <taxon>Actinopterygii</taxon>
        <taxon>Neopterygii</taxon>
        <taxon>Teleostei</taxon>
        <taxon>Notacanthiformes</taxon>
        <taxon>Halosauridae</taxon>
        <taxon>Aldrovandia</taxon>
    </lineage>
</organism>
<dbReference type="EMBL" id="JAINUG010000055">
    <property type="protein sequence ID" value="KAJ8404098.1"/>
    <property type="molecule type" value="Genomic_DNA"/>
</dbReference>
<evidence type="ECO:0000313" key="13">
    <source>
        <dbReference type="EMBL" id="KAJ8404098.1"/>
    </source>
</evidence>
<evidence type="ECO:0000256" key="5">
    <source>
        <dbReference type="ARBA" id="ARBA00023015"/>
    </source>
</evidence>
<feature type="domain" description="BRCT" evidence="12">
    <location>
        <begin position="31"/>
        <end position="106"/>
    </location>
</feature>
<dbReference type="Pfam" id="PF16589">
    <property type="entry name" value="BRCT_2"/>
    <property type="match status" value="2"/>
</dbReference>
<dbReference type="InterPro" id="IPR009057">
    <property type="entry name" value="Homeodomain-like_sf"/>
</dbReference>
<dbReference type="PROSITE" id="PS50172">
    <property type="entry name" value="BRCT"/>
    <property type="match status" value="2"/>
</dbReference>
<comment type="function">
    <text evidence="10">Acts both as a regulator of telomere function and as a transcription regulator. Involved in the regulation of telomere length and protection as a component of the shelterin complex (telosome). Does not bind DNA directly: recruited to telomeric double-stranded 5'-TTAGGG-3' repeats via its interaction with terf2. Independently of its function in telomeres, also acts as a transcription regulator: recruited to extratelomeric 5'-TTAGGG-3' sites via its association with terf2 or other factors, and regulates gene expression.</text>
</comment>
<comment type="similarity">
    <text evidence="1 10">Belongs to the RAP1 family.</text>
</comment>
<dbReference type="FunFam" id="1.10.10.60:FF:000246">
    <property type="entry name" value="Telomeric repeat-binding factor 2-interacting protein 1"/>
    <property type="match status" value="2"/>
</dbReference>
<dbReference type="SUPFAM" id="SSF52113">
    <property type="entry name" value="BRCT domain"/>
    <property type="match status" value="2"/>
</dbReference>
<name>A0AAD7WPD6_9TELE</name>
<dbReference type="Gene3D" id="1.10.10.60">
    <property type="entry name" value="Homeodomain-like"/>
    <property type="match status" value="2"/>
</dbReference>
<accession>A0AAD7WPD6</accession>
<reference evidence="13" key="1">
    <citation type="journal article" date="2023" name="Science">
        <title>Genome structures resolve the early diversification of teleost fishes.</title>
        <authorList>
            <person name="Parey E."/>
            <person name="Louis A."/>
            <person name="Montfort J."/>
            <person name="Bouchez O."/>
            <person name="Roques C."/>
            <person name="Iampietro C."/>
            <person name="Lluch J."/>
            <person name="Castinel A."/>
            <person name="Donnadieu C."/>
            <person name="Desvignes T."/>
            <person name="Floi Bucao C."/>
            <person name="Jouanno E."/>
            <person name="Wen M."/>
            <person name="Mejri S."/>
            <person name="Dirks R."/>
            <person name="Jansen H."/>
            <person name="Henkel C."/>
            <person name="Chen W.J."/>
            <person name="Zahm M."/>
            <person name="Cabau C."/>
            <person name="Klopp C."/>
            <person name="Thompson A.W."/>
            <person name="Robinson-Rechavi M."/>
            <person name="Braasch I."/>
            <person name="Lecointre G."/>
            <person name="Bobe J."/>
            <person name="Postlethwait J.H."/>
            <person name="Berthelot C."/>
            <person name="Roest Crollius H."/>
            <person name="Guiguen Y."/>
        </authorList>
    </citation>
    <scope>NUCLEOTIDE SEQUENCE</scope>
    <source>
        <strain evidence="13">NC1722</strain>
    </source>
</reference>
<keyword evidence="3 10" id="KW-0158">Chromosome</keyword>
<dbReference type="GO" id="GO:0031848">
    <property type="term" value="P:protection from non-homologous end joining at telomere"/>
    <property type="evidence" value="ECO:0007669"/>
    <property type="project" value="TreeGrafter"/>
</dbReference>
<evidence type="ECO:0000256" key="2">
    <source>
        <dbReference type="ARBA" id="ARBA00017805"/>
    </source>
</evidence>
<keyword evidence="8 10" id="KW-0539">Nucleus</keyword>
<dbReference type="GO" id="GO:0042162">
    <property type="term" value="F:telomeric DNA binding"/>
    <property type="evidence" value="ECO:0007669"/>
    <property type="project" value="TreeGrafter"/>
</dbReference>
<evidence type="ECO:0000256" key="6">
    <source>
        <dbReference type="ARBA" id="ARBA00023159"/>
    </source>
</evidence>
<feature type="region of interest" description="Disordered" evidence="11">
    <location>
        <begin position="168"/>
        <end position="227"/>
    </location>
</feature>
<dbReference type="Gene3D" id="3.40.50.10190">
    <property type="entry name" value="BRCT domain"/>
    <property type="match status" value="2"/>
</dbReference>
<proteinExistence type="inferred from homology"/>
<evidence type="ECO:0000256" key="7">
    <source>
        <dbReference type="ARBA" id="ARBA00023163"/>
    </source>
</evidence>
<dbReference type="AlphaFoldDB" id="A0AAD7WPD6"/>
<evidence type="ECO:0000256" key="11">
    <source>
        <dbReference type="SAM" id="MobiDB-lite"/>
    </source>
</evidence>
<feature type="domain" description="BRCT" evidence="12">
    <location>
        <begin position="261"/>
        <end position="336"/>
    </location>
</feature>
<keyword evidence="4 10" id="KW-0779">Telomere</keyword>
<keyword evidence="14" id="KW-1185">Reference proteome</keyword>
<evidence type="ECO:0000256" key="9">
    <source>
        <dbReference type="ARBA" id="ARBA00032471"/>
    </source>
</evidence>
<keyword evidence="5 10" id="KW-0805">Transcription regulation</keyword>
<evidence type="ECO:0000256" key="10">
    <source>
        <dbReference type="RuleBase" id="RU367107"/>
    </source>
</evidence>
<dbReference type="GO" id="GO:0006355">
    <property type="term" value="P:regulation of DNA-templated transcription"/>
    <property type="evidence" value="ECO:0007669"/>
    <property type="project" value="UniProtKB-UniRule"/>
</dbReference>
<dbReference type="InterPro" id="IPR001357">
    <property type="entry name" value="BRCT_dom"/>
</dbReference>
<evidence type="ECO:0000256" key="1">
    <source>
        <dbReference type="ARBA" id="ARBA00010467"/>
    </source>
</evidence>
<gene>
    <name evidence="13" type="ORF">AAFF_G00344480</name>
</gene>
<feature type="compositionally biased region" description="Basic and acidic residues" evidence="11">
    <location>
        <begin position="208"/>
        <end position="217"/>
    </location>
</feature>
<evidence type="ECO:0000259" key="12">
    <source>
        <dbReference type="PROSITE" id="PS50172"/>
    </source>
</evidence>
<dbReference type="Pfam" id="PF08914">
    <property type="entry name" value="Myb_Rap1"/>
    <property type="match status" value="2"/>
</dbReference>
<sequence>MNIFSMMSSEVDSRLPPLSRVLFLSDSGEPMRFFLRPGPTKAQLQPIIRAGGGVVCRVQEPSTILLSDPEDMAEVPANAAHRYVSTQYVRDCVERNQQLEVEDYRFRGESEQTQYTAEEDAAILRYVRGRAQEVRGNCVWQRMEQEVVTSHSWQSMKDRYHKFLVKQQQEPLEEDGGGRERVGVKDGPLDNLFTKPMREKGKKQKRLQYAEDHKARSDNQPSLKHGGGSVMNIFSMMSSEVDDRLPPLSRVLFLSDSGEPMRFFLRPGPTKAQLQPIIRAGGGVVCRVQEPSTILLSDPEDMAEVPANAAHRYVSTQYVRDCVERNQQLEVEDYRFRGESERTRSAKRKREGSGGRVGYTAEEDAAILRYVRGRAQEVRGNCVWQRMEQEVVTSHSWQSMKDRYHKFLVKQQQEPLEEDGGGRERVGVKVGPLDNLFTKPMREKGRNGHFVVTEEVEKEEHISAQKKRKLGILERAVKEFKESDERPTRLSAQTLRRERFHRRNERYL</sequence>
<dbReference type="InterPro" id="IPR039595">
    <property type="entry name" value="TE2IP/Rap1"/>
</dbReference>
<dbReference type="GO" id="GO:0005654">
    <property type="term" value="C:nucleoplasm"/>
    <property type="evidence" value="ECO:0007669"/>
    <property type="project" value="UniProtKB-ARBA"/>
</dbReference>
<dbReference type="GO" id="GO:0070187">
    <property type="term" value="C:shelterin complex"/>
    <property type="evidence" value="ECO:0007669"/>
    <property type="project" value="TreeGrafter"/>
</dbReference>
<dbReference type="GO" id="GO:0010833">
    <property type="term" value="P:telomere maintenance via telomere lengthening"/>
    <property type="evidence" value="ECO:0007669"/>
    <property type="project" value="UniProtKB-UniRule"/>
</dbReference>
<evidence type="ECO:0000313" key="14">
    <source>
        <dbReference type="Proteomes" id="UP001221898"/>
    </source>
</evidence>
<evidence type="ECO:0000256" key="3">
    <source>
        <dbReference type="ARBA" id="ARBA00022454"/>
    </source>
</evidence>
<comment type="subcellular location">
    <subcellularLocation>
        <location evidence="10">Nucleus</location>
    </subcellularLocation>
    <subcellularLocation>
        <location evidence="10">Chromosome</location>
        <location evidence="10">Telomere</location>
    </subcellularLocation>
</comment>
<dbReference type="Proteomes" id="UP001221898">
    <property type="component" value="Unassembled WGS sequence"/>
</dbReference>